<dbReference type="InterPro" id="IPR055170">
    <property type="entry name" value="GFO_IDH_MocA-like_dom"/>
</dbReference>
<accession>A0A7W7YLS5</accession>
<dbReference type="InterPro" id="IPR052515">
    <property type="entry name" value="Gfo/Idh/MocA_Oxidoreductase"/>
</dbReference>
<dbReference type="AlphaFoldDB" id="A0A7W7YLS5"/>
<evidence type="ECO:0000313" key="4">
    <source>
        <dbReference type="Proteomes" id="UP000534294"/>
    </source>
</evidence>
<evidence type="ECO:0000259" key="1">
    <source>
        <dbReference type="Pfam" id="PF01408"/>
    </source>
</evidence>
<keyword evidence="4" id="KW-1185">Reference proteome</keyword>
<dbReference type="Gene3D" id="3.40.50.720">
    <property type="entry name" value="NAD(P)-binding Rossmann-like Domain"/>
    <property type="match status" value="1"/>
</dbReference>
<dbReference type="Pfam" id="PF22725">
    <property type="entry name" value="GFO_IDH_MocA_C3"/>
    <property type="match status" value="1"/>
</dbReference>
<gene>
    <name evidence="3" type="ORF">HNQ64_002829</name>
</gene>
<dbReference type="RefSeq" id="WP_184209514.1">
    <property type="nucleotide sequence ID" value="NZ_JACHIF010000005.1"/>
</dbReference>
<dbReference type="GO" id="GO:0000166">
    <property type="term" value="F:nucleotide binding"/>
    <property type="evidence" value="ECO:0007669"/>
    <property type="project" value="InterPro"/>
</dbReference>
<dbReference type="Pfam" id="PF01408">
    <property type="entry name" value="GFO_IDH_MocA"/>
    <property type="match status" value="1"/>
</dbReference>
<dbReference type="PANTHER" id="PTHR43249">
    <property type="entry name" value="UDP-N-ACETYL-2-AMINO-2-DEOXY-D-GLUCURONATE OXIDASE"/>
    <property type="match status" value="1"/>
</dbReference>
<organism evidence="3 4">
    <name type="scientific">Prosthecobacter dejongeii</name>
    <dbReference type="NCBI Taxonomy" id="48465"/>
    <lineage>
        <taxon>Bacteria</taxon>
        <taxon>Pseudomonadati</taxon>
        <taxon>Verrucomicrobiota</taxon>
        <taxon>Verrucomicrobiia</taxon>
        <taxon>Verrucomicrobiales</taxon>
        <taxon>Verrucomicrobiaceae</taxon>
        <taxon>Prosthecobacter</taxon>
    </lineage>
</organism>
<dbReference type="Gene3D" id="3.30.360.10">
    <property type="entry name" value="Dihydrodipicolinate Reductase, domain 2"/>
    <property type="match status" value="1"/>
</dbReference>
<sequence length="333" mass="36706">METPTHSVLIIGCGSIGERHLRCFLKTGRARVAVCDTNGPLLQDVASRYEVPGFESLEAAQAGFSADAWVICTPAQTHLGLALRGLAAGQHLLIEKPLAVDLEQVDAVRAAIAKANRHVAVAYVYHTMPWVQDLRQALQAGIIGQPKHVTVIAGQHFPTFRPAYREIYYTRHETGGGAIQDALTHLANMTEWLLGPTTRLFCDADHQVLDGVTVEDTVNIVARNGSTMVTYAMNQFQAPNEVDVHLHGERGSLALQGHKRRWGVQMAGEADWTWQLYPAVERDDWFIRQAGYFLDGIEGKPTVLSTFEEAVQTLKFNLAALESARTGRQIEMA</sequence>
<comment type="caution">
    <text evidence="3">The sequence shown here is derived from an EMBL/GenBank/DDBJ whole genome shotgun (WGS) entry which is preliminary data.</text>
</comment>
<dbReference type="EMBL" id="JACHIF010000005">
    <property type="protein sequence ID" value="MBB5038566.1"/>
    <property type="molecule type" value="Genomic_DNA"/>
</dbReference>
<dbReference type="SUPFAM" id="SSF55347">
    <property type="entry name" value="Glyceraldehyde-3-phosphate dehydrogenase-like, C-terminal domain"/>
    <property type="match status" value="1"/>
</dbReference>
<dbReference type="InterPro" id="IPR036291">
    <property type="entry name" value="NAD(P)-bd_dom_sf"/>
</dbReference>
<proteinExistence type="predicted"/>
<evidence type="ECO:0000313" key="3">
    <source>
        <dbReference type="EMBL" id="MBB5038566.1"/>
    </source>
</evidence>
<feature type="domain" description="GFO/IDH/MocA-like oxidoreductase" evidence="2">
    <location>
        <begin position="131"/>
        <end position="253"/>
    </location>
</feature>
<dbReference type="PANTHER" id="PTHR43249:SF1">
    <property type="entry name" value="D-GLUCOSIDE 3-DEHYDROGENASE"/>
    <property type="match status" value="1"/>
</dbReference>
<name>A0A7W7YLS5_9BACT</name>
<dbReference type="Proteomes" id="UP000534294">
    <property type="component" value="Unassembled WGS sequence"/>
</dbReference>
<dbReference type="InterPro" id="IPR000683">
    <property type="entry name" value="Gfo/Idh/MocA-like_OxRdtase_N"/>
</dbReference>
<protein>
    <submittedName>
        <fullName evidence="3">Putative dehydrogenase</fullName>
    </submittedName>
</protein>
<reference evidence="3 4" key="1">
    <citation type="submission" date="2020-08" db="EMBL/GenBank/DDBJ databases">
        <title>Genomic Encyclopedia of Type Strains, Phase IV (KMG-IV): sequencing the most valuable type-strain genomes for metagenomic binning, comparative biology and taxonomic classification.</title>
        <authorList>
            <person name="Goeker M."/>
        </authorList>
    </citation>
    <scope>NUCLEOTIDE SEQUENCE [LARGE SCALE GENOMIC DNA]</scope>
    <source>
        <strain evidence="3 4">DSM 12251</strain>
    </source>
</reference>
<dbReference type="SUPFAM" id="SSF51735">
    <property type="entry name" value="NAD(P)-binding Rossmann-fold domains"/>
    <property type="match status" value="1"/>
</dbReference>
<evidence type="ECO:0000259" key="2">
    <source>
        <dbReference type="Pfam" id="PF22725"/>
    </source>
</evidence>
<feature type="domain" description="Gfo/Idh/MocA-like oxidoreductase N-terminal" evidence="1">
    <location>
        <begin position="8"/>
        <end position="123"/>
    </location>
</feature>